<dbReference type="AlphaFoldDB" id="A0AA38GI30"/>
<gene>
    <name evidence="1" type="ORF">KI387_004397</name>
</gene>
<accession>A0AA38GI30</accession>
<sequence>MQRVYELVSCNLINPKPEYIDYAFPDSLEKIVDCLRSHDIVEKGFNGTMPNAAKNRIKHPDSSK</sequence>
<evidence type="ECO:0000313" key="2">
    <source>
        <dbReference type="Proteomes" id="UP000824469"/>
    </source>
</evidence>
<name>A0AA38GI30_TAXCH</name>
<comment type="caution">
    <text evidence="1">The sequence shown here is derived from an EMBL/GenBank/DDBJ whole genome shotgun (WGS) entry which is preliminary data.</text>
</comment>
<protein>
    <submittedName>
        <fullName evidence="1">Uncharacterized protein</fullName>
    </submittedName>
</protein>
<feature type="non-terminal residue" evidence="1">
    <location>
        <position position="64"/>
    </location>
</feature>
<dbReference type="EMBL" id="JAHRHJ020000002">
    <property type="protein sequence ID" value="KAH9324219.1"/>
    <property type="molecule type" value="Genomic_DNA"/>
</dbReference>
<organism evidence="1 2">
    <name type="scientific">Taxus chinensis</name>
    <name type="common">Chinese yew</name>
    <name type="synonym">Taxus wallichiana var. chinensis</name>
    <dbReference type="NCBI Taxonomy" id="29808"/>
    <lineage>
        <taxon>Eukaryota</taxon>
        <taxon>Viridiplantae</taxon>
        <taxon>Streptophyta</taxon>
        <taxon>Embryophyta</taxon>
        <taxon>Tracheophyta</taxon>
        <taxon>Spermatophyta</taxon>
        <taxon>Pinopsida</taxon>
        <taxon>Pinidae</taxon>
        <taxon>Conifers II</taxon>
        <taxon>Cupressales</taxon>
        <taxon>Taxaceae</taxon>
        <taxon>Taxus</taxon>
    </lineage>
</organism>
<evidence type="ECO:0000313" key="1">
    <source>
        <dbReference type="EMBL" id="KAH9324219.1"/>
    </source>
</evidence>
<dbReference type="Proteomes" id="UP000824469">
    <property type="component" value="Unassembled WGS sequence"/>
</dbReference>
<keyword evidence="2" id="KW-1185">Reference proteome</keyword>
<proteinExistence type="predicted"/>
<reference evidence="1 2" key="1">
    <citation type="journal article" date="2021" name="Nat. Plants">
        <title>The Taxus genome provides insights into paclitaxel biosynthesis.</title>
        <authorList>
            <person name="Xiong X."/>
            <person name="Gou J."/>
            <person name="Liao Q."/>
            <person name="Li Y."/>
            <person name="Zhou Q."/>
            <person name="Bi G."/>
            <person name="Li C."/>
            <person name="Du R."/>
            <person name="Wang X."/>
            <person name="Sun T."/>
            <person name="Guo L."/>
            <person name="Liang H."/>
            <person name="Lu P."/>
            <person name="Wu Y."/>
            <person name="Zhang Z."/>
            <person name="Ro D.K."/>
            <person name="Shang Y."/>
            <person name="Huang S."/>
            <person name="Yan J."/>
        </authorList>
    </citation>
    <scope>NUCLEOTIDE SEQUENCE [LARGE SCALE GENOMIC DNA]</scope>
    <source>
        <strain evidence="1">Ta-2019</strain>
    </source>
</reference>